<keyword evidence="1" id="KW-0812">Transmembrane</keyword>
<keyword evidence="3" id="KW-1185">Reference proteome</keyword>
<evidence type="ECO:0000313" key="2">
    <source>
        <dbReference type="EMBL" id="GEN99378.1"/>
    </source>
</evidence>
<dbReference type="AlphaFoldDB" id="A0A512AI35"/>
<keyword evidence="1" id="KW-1133">Transmembrane helix</keyword>
<evidence type="ECO:0008006" key="4">
    <source>
        <dbReference type="Google" id="ProtNLM"/>
    </source>
</evidence>
<evidence type="ECO:0000256" key="1">
    <source>
        <dbReference type="SAM" id="Phobius"/>
    </source>
</evidence>
<gene>
    <name evidence="2" type="ORF">NSE01_12110</name>
</gene>
<dbReference type="EMBL" id="BJYR01000008">
    <property type="protein sequence ID" value="GEN99378.1"/>
    <property type="molecule type" value="Genomic_DNA"/>
</dbReference>
<comment type="caution">
    <text evidence="2">The sequence shown here is derived from an EMBL/GenBank/DDBJ whole genome shotgun (WGS) entry which is preliminary data.</text>
</comment>
<sequence>MTQPFDNSPLTTAETDALRARQRERNKVMGLILGFLVILFFAISIVKIAAKPEHAPAEGTERMEHS</sequence>
<dbReference type="RefSeq" id="WP_147158743.1">
    <property type="nucleotide sequence ID" value="NZ_BJYR01000008.1"/>
</dbReference>
<keyword evidence="1" id="KW-0472">Membrane</keyword>
<proteinExistence type="predicted"/>
<organism evidence="2 3">
    <name type="scientific">Novosphingobium sediminis</name>
    <dbReference type="NCBI Taxonomy" id="707214"/>
    <lineage>
        <taxon>Bacteria</taxon>
        <taxon>Pseudomonadati</taxon>
        <taxon>Pseudomonadota</taxon>
        <taxon>Alphaproteobacteria</taxon>
        <taxon>Sphingomonadales</taxon>
        <taxon>Sphingomonadaceae</taxon>
        <taxon>Novosphingobium</taxon>
    </lineage>
</organism>
<dbReference type="Proteomes" id="UP000321464">
    <property type="component" value="Unassembled WGS sequence"/>
</dbReference>
<feature type="transmembrane region" description="Helical" evidence="1">
    <location>
        <begin position="28"/>
        <end position="50"/>
    </location>
</feature>
<evidence type="ECO:0000313" key="3">
    <source>
        <dbReference type="Proteomes" id="UP000321464"/>
    </source>
</evidence>
<reference evidence="2 3" key="1">
    <citation type="submission" date="2019-07" db="EMBL/GenBank/DDBJ databases">
        <title>Whole genome shotgun sequence of Novosphingobium sediminis NBRC 106119.</title>
        <authorList>
            <person name="Hosoyama A."/>
            <person name="Uohara A."/>
            <person name="Ohji S."/>
            <person name="Ichikawa N."/>
        </authorList>
    </citation>
    <scope>NUCLEOTIDE SEQUENCE [LARGE SCALE GENOMIC DNA]</scope>
    <source>
        <strain evidence="2 3">NBRC 106119</strain>
    </source>
</reference>
<accession>A0A512AI35</accession>
<name>A0A512AI35_9SPHN</name>
<protein>
    <recommendedName>
        <fullName evidence="4">Cytochrome C oxidase assembly protein</fullName>
    </recommendedName>
</protein>